<keyword evidence="2" id="KW-1003">Cell membrane</keyword>
<evidence type="ECO:0000259" key="7">
    <source>
        <dbReference type="Pfam" id="PF02687"/>
    </source>
</evidence>
<comment type="subcellular location">
    <subcellularLocation>
        <location evidence="1">Cell membrane</location>
        <topology evidence="1">Multi-pass membrane protein</topology>
    </subcellularLocation>
</comment>
<feature type="transmembrane region" description="Helical" evidence="6">
    <location>
        <begin position="20"/>
        <end position="41"/>
    </location>
</feature>
<feature type="domain" description="ABC3 transporter permease C-terminal" evidence="7">
    <location>
        <begin position="649"/>
        <end position="762"/>
    </location>
</feature>
<dbReference type="GO" id="GO:0005886">
    <property type="term" value="C:plasma membrane"/>
    <property type="evidence" value="ECO:0007669"/>
    <property type="project" value="UniProtKB-SubCell"/>
</dbReference>
<gene>
    <name evidence="9" type="ORF">M099_4216</name>
</gene>
<evidence type="ECO:0000256" key="3">
    <source>
        <dbReference type="ARBA" id="ARBA00022692"/>
    </source>
</evidence>
<dbReference type="Pfam" id="PF12704">
    <property type="entry name" value="MacB_PCD"/>
    <property type="match status" value="1"/>
</dbReference>
<feature type="domain" description="ABC3 transporter permease C-terminal" evidence="7">
    <location>
        <begin position="279"/>
        <end position="393"/>
    </location>
</feature>
<protein>
    <submittedName>
        <fullName evidence="9">FtsX-like permease family protein</fullName>
    </submittedName>
</protein>
<evidence type="ECO:0000256" key="1">
    <source>
        <dbReference type="ARBA" id="ARBA00004651"/>
    </source>
</evidence>
<dbReference type="RefSeq" id="WP_032953615.1">
    <property type="nucleotide sequence ID" value="NZ_JNHM01000154.1"/>
</dbReference>
<evidence type="ECO:0000259" key="8">
    <source>
        <dbReference type="Pfam" id="PF12704"/>
    </source>
</evidence>
<proteinExistence type="predicted"/>
<evidence type="ECO:0000256" key="2">
    <source>
        <dbReference type="ARBA" id="ARBA00022475"/>
    </source>
</evidence>
<feature type="transmembrane region" description="Helical" evidence="6">
    <location>
        <begin position="732"/>
        <end position="751"/>
    </location>
</feature>
<evidence type="ECO:0000313" key="9">
    <source>
        <dbReference type="EMBL" id="KDS44804.1"/>
    </source>
</evidence>
<organism evidence="9 10">
    <name type="scientific">Phocaeicola vulgatus str. 3975 RP4</name>
    <dbReference type="NCBI Taxonomy" id="1339352"/>
    <lineage>
        <taxon>Bacteria</taxon>
        <taxon>Pseudomonadati</taxon>
        <taxon>Bacteroidota</taxon>
        <taxon>Bacteroidia</taxon>
        <taxon>Bacteroidales</taxon>
        <taxon>Bacteroidaceae</taxon>
        <taxon>Phocaeicola</taxon>
    </lineage>
</organism>
<dbReference type="AlphaFoldDB" id="A0A069S398"/>
<dbReference type="PATRIC" id="fig|1339352.3.peg.3954"/>
<dbReference type="Proteomes" id="UP000027661">
    <property type="component" value="Unassembled WGS sequence"/>
</dbReference>
<dbReference type="InterPro" id="IPR003838">
    <property type="entry name" value="ABC3_permease_C"/>
</dbReference>
<dbReference type="InterPro" id="IPR025857">
    <property type="entry name" value="MacB_PCD"/>
</dbReference>
<feature type="transmembrane region" description="Helical" evidence="6">
    <location>
        <begin position="276"/>
        <end position="300"/>
    </location>
</feature>
<dbReference type="PANTHER" id="PTHR30572:SF18">
    <property type="entry name" value="ABC-TYPE MACROLIDE FAMILY EXPORT SYSTEM PERMEASE COMPONENT 2"/>
    <property type="match status" value="1"/>
</dbReference>
<sequence>MKQIYYVIQALIHGRGANIIKVVSLGLGLTMSILLFSRVVYEQSFDTCFKDHDKLYQLWNIWTVNGEPFPPSEFIIGAAAGGILDAMPEIVESAASTGSWPGSAPIYNGSVRFDDFKVTADSLFFQTMGIEVLSGDPVRELQQKDVIFLSKDLADKMFGGENPIGKIISFNKEIELTVKGTYAALPENCTMRPKAVISLPSIWSRRIGNYSWNGGDSWKEYIRLKQDIDLDELNKRIDMVVQQHIPRSDKLGITVMAKPVRDTYRGYDEVKRMRNIMLILGISILFITTLNYVLISISSLSRRAKSIGVHKCSGAGTGTVFGMFMWETGIIILLSLFLMVFLMFNFREFVEDTTAAKLESLFAVERIWVPFGVTAVLFLIGGVLPGRIFSKIPVTQVFRRYTEGKKGWKRPLLFIQFAGVAFICGLMWVVMLQYHYVINKDPGYNPERVVIGVNNAPDAKARLAARHFYEGLPYVEALTSATSYPSNGYSGQMIPDEKGTSLFSSRYDFTQENYVAFMGMVMQQGRVPRESGEVAVNEEFVRRMHWGKDVLGKSIQTEEGRVKIVGVIKDFNIGGFYSELKPFVLHHHPKDLADLVYLRLKEPFGENLQKLKRDAAEAFPNQTVGFESLEQKMADSYNSVRVFRNATLLAAIAILFITLMGLIGYINDELQRRSKEIAIRKVNGAESFVILEMLVQDVLWISFPAVVAGTLGAWYVGGLWMEQFAVTVGSLVPYYVCVAIVVLILIVSCVISKTWRIANENPVKSIKSE</sequence>
<keyword evidence="4 6" id="KW-1133">Transmembrane helix</keyword>
<comment type="caution">
    <text evidence="9">The sequence shown here is derived from an EMBL/GenBank/DDBJ whole genome shotgun (WGS) entry which is preliminary data.</text>
</comment>
<dbReference type="Pfam" id="PF02687">
    <property type="entry name" value="FtsX"/>
    <property type="match status" value="2"/>
</dbReference>
<evidence type="ECO:0000313" key="10">
    <source>
        <dbReference type="Proteomes" id="UP000027661"/>
    </source>
</evidence>
<dbReference type="GO" id="GO:0022857">
    <property type="term" value="F:transmembrane transporter activity"/>
    <property type="evidence" value="ECO:0007669"/>
    <property type="project" value="TreeGrafter"/>
</dbReference>
<evidence type="ECO:0000256" key="5">
    <source>
        <dbReference type="ARBA" id="ARBA00023136"/>
    </source>
</evidence>
<evidence type="ECO:0000256" key="6">
    <source>
        <dbReference type="SAM" id="Phobius"/>
    </source>
</evidence>
<reference evidence="9 10" key="1">
    <citation type="submission" date="2014-04" db="EMBL/GenBank/DDBJ databases">
        <authorList>
            <person name="Sears C."/>
            <person name="Carroll K."/>
            <person name="Sack B.R."/>
            <person name="Qadri F."/>
            <person name="Myers L.L."/>
            <person name="Chung G.-T."/>
            <person name="Escheverria P."/>
            <person name="Fraser C.M."/>
            <person name="Sadzewicz L."/>
            <person name="Shefchek K.A."/>
            <person name="Tallon L."/>
            <person name="Das S.P."/>
            <person name="Daugherty S."/>
            <person name="Mongodin E.F."/>
        </authorList>
    </citation>
    <scope>NUCLEOTIDE SEQUENCE [LARGE SCALE GENOMIC DNA]</scope>
    <source>
        <strain evidence="9 10">3975 RP4</strain>
    </source>
</reference>
<feature type="transmembrane region" description="Helical" evidence="6">
    <location>
        <begin position="367"/>
        <end position="390"/>
    </location>
</feature>
<keyword evidence="5 6" id="KW-0472">Membrane</keyword>
<name>A0A069S398_PHOVU</name>
<accession>A0A069S398</accession>
<keyword evidence="3 6" id="KW-0812">Transmembrane</keyword>
<dbReference type="InterPro" id="IPR050250">
    <property type="entry name" value="Macrolide_Exporter_MacB"/>
</dbReference>
<evidence type="ECO:0000256" key="4">
    <source>
        <dbReference type="ARBA" id="ARBA00022989"/>
    </source>
</evidence>
<feature type="domain" description="MacB-like periplasmic core" evidence="8">
    <location>
        <begin position="24"/>
        <end position="238"/>
    </location>
</feature>
<feature type="transmembrane region" description="Helical" evidence="6">
    <location>
        <begin position="320"/>
        <end position="344"/>
    </location>
</feature>
<dbReference type="EMBL" id="JNHM01000154">
    <property type="protein sequence ID" value="KDS44804.1"/>
    <property type="molecule type" value="Genomic_DNA"/>
</dbReference>
<feature type="transmembrane region" description="Helical" evidence="6">
    <location>
        <begin position="646"/>
        <end position="666"/>
    </location>
</feature>
<feature type="transmembrane region" description="Helical" evidence="6">
    <location>
        <begin position="411"/>
        <end position="431"/>
    </location>
</feature>
<dbReference type="PANTHER" id="PTHR30572">
    <property type="entry name" value="MEMBRANE COMPONENT OF TRANSPORTER-RELATED"/>
    <property type="match status" value="1"/>
</dbReference>
<feature type="transmembrane region" description="Helical" evidence="6">
    <location>
        <begin position="698"/>
        <end position="720"/>
    </location>
</feature>